<proteinExistence type="predicted"/>
<dbReference type="RefSeq" id="WP_412458952.1">
    <property type="nucleotide sequence ID" value="NZ_JBBNFG020000014.1"/>
</dbReference>
<evidence type="ECO:0000313" key="2">
    <source>
        <dbReference type="Proteomes" id="UP001465717"/>
    </source>
</evidence>
<name>A0ABV1FWA1_9BACT</name>
<accession>A0ABV1FWA1</accession>
<dbReference type="InterPro" id="IPR036390">
    <property type="entry name" value="WH_DNA-bd_sf"/>
</dbReference>
<dbReference type="Proteomes" id="UP001465717">
    <property type="component" value="Unassembled WGS sequence"/>
</dbReference>
<keyword evidence="2" id="KW-1185">Reference proteome</keyword>
<evidence type="ECO:0000313" key="1">
    <source>
        <dbReference type="EMBL" id="MEQ2507442.1"/>
    </source>
</evidence>
<dbReference type="SUPFAM" id="SSF46785">
    <property type="entry name" value="Winged helix' DNA-binding domain"/>
    <property type="match status" value="1"/>
</dbReference>
<gene>
    <name evidence="1" type="ORF">AAAT87_03985</name>
</gene>
<comment type="caution">
    <text evidence="1">The sequence shown here is derived from an EMBL/GenBank/DDBJ whole genome shotgun (WGS) entry which is preliminary data.</text>
</comment>
<reference evidence="1 2" key="1">
    <citation type="submission" date="2024-04" db="EMBL/GenBank/DDBJ databases">
        <title>Human intestinal bacterial collection.</title>
        <authorList>
            <person name="Pauvert C."/>
            <person name="Hitch T.C.A."/>
            <person name="Clavel T."/>
        </authorList>
    </citation>
    <scope>NUCLEOTIDE SEQUENCE [LARGE SCALE GENOMIC DNA]</scope>
    <source>
        <strain evidence="1 2">CLA-AA-H174</strain>
    </source>
</reference>
<sequence length="370" mass="42943">MSIKFKPDSTLSAEPFPSAPAEKDIITLLGVQGLSHNDYSIVELKVMLQLIKHAQKVIVNYVIPKRVSHNGFYFTSEQLAAGHTIVEMKLSELDITGGKHCAQLRQVITQMPRKPIELPFKVGNQTGYRLFDCLFESEVYKNRQGRWMAKFIFGNNQLRFFYSFSKGASKIDLNVVQKCKSASSIKLYLLSNCWAMKGYTMIKPENLMALMHGRKDYYASWSELERKTIRFACKDLKRLYNHHIIDFYLTYQAFFREEGEKKHHHMPDHITFTLHDRRSTGDTTDGGKIPEELVVARIKLKIRLILSYKVEESCAVKLSNRLSLDMLGELNDWFIRKDYYLHKCEVEHKKIRTGAYIAKALDGFFKDHHA</sequence>
<organism evidence="1 2">
    <name type="scientific">Segatella sinensis</name>
    <dbReference type="NCBI Taxonomy" id="3085167"/>
    <lineage>
        <taxon>Bacteria</taxon>
        <taxon>Pseudomonadati</taxon>
        <taxon>Bacteroidota</taxon>
        <taxon>Bacteroidia</taxon>
        <taxon>Bacteroidales</taxon>
        <taxon>Prevotellaceae</taxon>
        <taxon>Segatella</taxon>
    </lineage>
</organism>
<protein>
    <submittedName>
        <fullName evidence="1">Replication initiation protein</fullName>
    </submittedName>
</protein>
<dbReference type="EMBL" id="JBBNGE010000009">
    <property type="protein sequence ID" value="MEQ2507442.1"/>
    <property type="molecule type" value="Genomic_DNA"/>
</dbReference>